<feature type="region of interest" description="Disordered" evidence="1">
    <location>
        <begin position="39"/>
        <end position="145"/>
    </location>
</feature>
<evidence type="ECO:0000313" key="2">
    <source>
        <dbReference type="EMBL" id="KAK6510273.1"/>
    </source>
</evidence>
<evidence type="ECO:0000313" key="3">
    <source>
        <dbReference type="Proteomes" id="UP001370758"/>
    </source>
</evidence>
<sequence>MEGVRHKLEVHPAVSISNLVFKLQNFIQALPEHIKNRDYAAMTQPPPPPSSNDSLRPAPPARAQSHQSGTIHQHWNDLPAGYIPSPTTSLSRSASRNSNLTPGTGASRGASPLGRATPIDKASSEETGNVNFDGETSTKGNEDLHPLSTLLPALFNLRSTLSQAERTQLQTRINKSLLPKTGDGGTTEAQKGWVRDILQLFVVDGTVDVKTCREEVVGFMRRESGVAGWAGGLRRVVESVIPGEGST</sequence>
<dbReference type="AlphaFoldDB" id="A0AAV9WLA1"/>
<feature type="compositionally biased region" description="Polar residues" evidence="1">
    <location>
        <begin position="64"/>
        <end position="73"/>
    </location>
</feature>
<evidence type="ECO:0008006" key="4">
    <source>
        <dbReference type="Google" id="ProtNLM"/>
    </source>
</evidence>
<name>A0AAV9WLA1_9PEZI</name>
<gene>
    <name evidence="2" type="ORF">TWF481_004990</name>
</gene>
<keyword evidence="3" id="KW-1185">Reference proteome</keyword>
<evidence type="ECO:0000256" key="1">
    <source>
        <dbReference type="SAM" id="MobiDB-lite"/>
    </source>
</evidence>
<organism evidence="2 3">
    <name type="scientific">Arthrobotrys musiformis</name>
    <dbReference type="NCBI Taxonomy" id="47236"/>
    <lineage>
        <taxon>Eukaryota</taxon>
        <taxon>Fungi</taxon>
        <taxon>Dikarya</taxon>
        <taxon>Ascomycota</taxon>
        <taxon>Pezizomycotina</taxon>
        <taxon>Orbiliomycetes</taxon>
        <taxon>Orbiliales</taxon>
        <taxon>Orbiliaceae</taxon>
        <taxon>Arthrobotrys</taxon>
    </lineage>
</organism>
<feature type="compositionally biased region" description="Low complexity" evidence="1">
    <location>
        <begin position="87"/>
        <end position="100"/>
    </location>
</feature>
<comment type="caution">
    <text evidence="2">The sequence shown here is derived from an EMBL/GenBank/DDBJ whole genome shotgun (WGS) entry which is preliminary data.</text>
</comment>
<reference evidence="2 3" key="1">
    <citation type="submission" date="2023-08" db="EMBL/GenBank/DDBJ databases">
        <authorList>
            <person name="Palmer J.M."/>
        </authorList>
    </citation>
    <scope>NUCLEOTIDE SEQUENCE [LARGE SCALE GENOMIC DNA]</scope>
    <source>
        <strain evidence="2 3">TWF481</strain>
    </source>
</reference>
<feature type="compositionally biased region" description="Polar residues" evidence="1">
    <location>
        <begin position="125"/>
        <end position="139"/>
    </location>
</feature>
<dbReference type="EMBL" id="JAVHJL010000002">
    <property type="protein sequence ID" value="KAK6510273.1"/>
    <property type="molecule type" value="Genomic_DNA"/>
</dbReference>
<accession>A0AAV9WLA1</accession>
<protein>
    <recommendedName>
        <fullName evidence="4">SRA1/Sec31 domain-containing protein</fullName>
    </recommendedName>
</protein>
<dbReference type="Proteomes" id="UP001370758">
    <property type="component" value="Unassembled WGS sequence"/>
</dbReference>
<proteinExistence type="predicted"/>